<dbReference type="EMBL" id="MTBD01000020">
    <property type="protein sequence ID" value="PRP71016.1"/>
    <property type="molecule type" value="Genomic_DNA"/>
</dbReference>
<dbReference type="Proteomes" id="UP000239469">
    <property type="component" value="Unassembled WGS sequence"/>
</dbReference>
<evidence type="ECO:0008006" key="3">
    <source>
        <dbReference type="Google" id="ProtNLM"/>
    </source>
</evidence>
<evidence type="ECO:0000313" key="2">
    <source>
        <dbReference type="Proteomes" id="UP000239469"/>
    </source>
</evidence>
<gene>
    <name evidence="1" type="ORF">BUE93_08655</name>
</gene>
<dbReference type="InterPro" id="IPR025730">
    <property type="entry name" value="Biofilm_BssS"/>
</dbReference>
<dbReference type="AlphaFoldDB" id="A0A2S9X5R0"/>
<protein>
    <recommendedName>
        <fullName evidence="3">BssS family protein</fullName>
    </recommendedName>
</protein>
<evidence type="ECO:0000313" key="1">
    <source>
        <dbReference type="EMBL" id="PRP71016.1"/>
    </source>
</evidence>
<organism evidence="1 2">
    <name type="scientific">Chromobacterium amazonense</name>
    <dbReference type="NCBI Taxonomy" id="1382803"/>
    <lineage>
        <taxon>Bacteria</taxon>
        <taxon>Pseudomonadati</taxon>
        <taxon>Pseudomonadota</taxon>
        <taxon>Betaproteobacteria</taxon>
        <taxon>Neisseriales</taxon>
        <taxon>Chromobacteriaceae</taxon>
        <taxon>Chromobacterium</taxon>
    </lineage>
</organism>
<comment type="caution">
    <text evidence="1">The sequence shown here is derived from an EMBL/GenBank/DDBJ whole genome shotgun (WGS) entry which is preliminary data.</text>
</comment>
<name>A0A2S9X5R0_9NEIS</name>
<reference evidence="1 2" key="1">
    <citation type="submission" date="2017-01" db="EMBL/GenBank/DDBJ databases">
        <title>New insights into the genetic diversity of Chromobacterium isolated from tropical freshwater lake.</title>
        <authorList>
            <person name="Santos A.B."/>
            <person name="Nascimento A.M."/>
            <person name="Da Silva P.C."/>
        </authorList>
    </citation>
    <scope>NUCLEOTIDE SEQUENCE [LARGE SCALE GENOMIC DNA]</scope>
    <source>
        <strain evidence="1 2">56AF</strain>
    </source>
</reference>
<sequence>MSDINVFPLVGWDLFHVKGQPYLLFRPSFIANPMQPLDQPIADRTYGMTPAAARELGEKLLAQARLLEAVAETADEHPRH</sequence>
<dbReference type="RefSeq" id="WP_106076507.1">
    <property type="nucleotide sequence ID" value="NZ_MTBD01000020.1"/>
</dbReference>
<dbReference type="OrthoDB" id="8688447at2"/>
<proteinExistence type="predicted"/>
<accession>A0A2S9X5R0</accession>
<dbReference type="Pfam" id="PF13991">
    <property type="entry name" value="BssS"/>
    <property type="match status" value="1"/>
</dbReference>